<feature type="transmembrane region" description="Helical" evidence="1">
    <location>
        <begin position="37"/>
        <end position="58"/>
    </location>
</feature>
<feature type="transmembrane region" description="Helical" evidence="1">
    <location>
        <begin position="12"/>
        <end position="31"/>
    </location>
</feature>
<organism evidence="2 3">
    <name type="scientific">Tropicimonas omnivorans</name>
    <dbReference type="NCBI Taxonomy" id="3075590"/>
    <lineage>
        <taxon>Bacteria</taxon>
        <taxon>Pseudomonadati</taxon>
        <taxon>Pseudomonadota</taxon>
        <taxon>Alphaproteobacteria</taxon>
        <taxon>Rhodobacterales</taxon>
        <taxon>Roseobacteraceae</taxon>
        <taxon>Tropicimonas</taxon>
    </lineage>
</organism>
<protein>
    <submittedName>
        <fullName evidence="2">Uncharacterized protein</fullName>
    </submittedName>
</protein>
<evidence type="ECO:0000313" key="3">
    <source>
        <dbReference type="Proteomes" id="UP001265259"/>
    </source>
</evidence>
<evidence type="ECO:0000313" key="2">
    <source>
        <dbReference type="EMBL" id="MDT0683010.1"/>
    </source>
</evidence>
<accession>A0ABU3DH53</accession>
<dbReference type="EMBL" id="JAVRHL010000002">
    <property type="protein sequence ID" value="MDT0683010.1"/>
    <property type="molecule type" value="Genomic_DNA"/>
</dbReference>
<reference evidence="2 3" key="1">
    <citation type="submission" date="2023-09" db="EMBL/GenBank/DDBJ databases">
        <authorList>
            <person name="Rey-Velasco X."/>
        </authorList>
    </citation>
    <scope>NUCLEOTIDE SEQUENCE [LARGE SCALE GENOMIC DNA]</scope>
    <source>
        <strain evidence="2 3">F158</strain>
    </source>
</reference>
<proteinExistence type="predicted"/>
<keyword evidence="3" id="KW-1185">Reference proteome</keyword>
<name>A0ABU3DH53_9RHOB</name>
<keyword evidence="1" id="KW-1133">Transmembrane helix</keyword>
<gene>
    <name evidence="2" type="ORF">RM543_09950</name>
</gene>
<keyword evidence="1" id="KW-0472">Membrane</keyword>
<evidence type="ECO:0000256" key="1">
    <source>
        <dbReference type="SAM" id="Phobius"/>
    </source>
</evidence>
<dbReference type="RefSeq" id="WP_311691080.1">
    <property type="nucleotide sequence ID" value="NZ_JAVRHL010000002.1"/>
</dbReference>
<comment type="caution">
    <text evidence="2">The sequence shown here is derived from an EMBL/GenBank/DDBJ whole genome shotgun (WGS) entry which is preliminary data.</text>
</comment>
<keyword evidence="1" id="KW-0812">Transmembrane</keyword>
<sequence length="76" mass="7961">MVTSAIRRIQIVSFALSHIPLAAVVAILLRDGSEGDWALIGGTFLATLITAVLLLTFLNSAVKSVAERPAATARSN</sequence>
<dbReference type="Proteomes" id="UP001265259">
    <property type="component" value="Unassembled WGS sequence"/>
</dbReference>